<evidence type="ECO:0000313" key="1">
    <source>
        <dbReference type="EMBL" id="QGT82039.1"/>
    </source>
</evidence>
<reference evidence="1 2" key="1">
    <citation type="submission" date="2019-11" db="EMBL/GenBank/DDBJ databases">
        <title>Complete genome sequence of Pseudomonas syringae pv. coronafaciens isolate B19001 originated in imported oat cereal.</title>
        <authorList>
            <person name="Kim S.M."/>
            <person name="Lee B.C."/>
            <person name="Seo S.J."/>
            <person name="Lee J.E."/>
            <person name="Choi N.J."/>
            <person name="Park J.H."/>
        </authorList>
    </citation>
    <scope>NUCLEOTIDE SEQUENCE [LARGE SCALE GENOMIC DNA]</scope>
    <source>
        <strain evidence="1 2">B19001</strain>
    </source>
</reference>
<dbReference type="GeneID" id="73735702"/>
<evidence type="ECO:0000313" key="2">
    <source>
        <dbReference type="Proteomes" id="UP000423413"/>
    </source>
</evidence>
<dbReference type="AlphaFoldDB" id="A0AAE6QG50"/>
<sequence length="119" mass="13096">MMINNSYLAEMLPSALTGVTVGVGAQVLLFGDVASVMIQCSFFCEINGVGRWGHGEDVATSPLFFDFLNVDIERISIDEFAILTVAFNRGMILKIFPENNGLESYVINTPSDIFPVILW</sequence>
<dbReference type="RefSeq" id="WP_122346937.1">
    <property type="nucleotide sequence ID" value="NZ_CP046441.1"/>
</dbReference>
<organism evidence="1 2">
    <name type="scientific">Pseudomonas coronafaciens pv. coronafaciens</name>
    <dbReference type="NCBI Taxonomy" id="235275"/>
    <lineage>
        <taxon>Bacteria</taxon>
        <taxon>Pseudomonadati</taxon>
        <taxon>Pseudomonadota</taxon>
        <taxon>Gammaproteobacteria</taxon>
        <taxon>Pseudomonadales</taxon>
        <taxon>Pseudomonadaceae</taxon>
        <taxon>Pseudomonas</taxon>
        <taxon>Pseudomonas coronafaciens</taxon>
    </lineage>
</organism>
<gene>
    <name evidence="1" type="ORF">GMO17_12980</name>
</gene>
<proteinExistence type="predicted"/>
<dbReference type="EMBL" id="CP046441">
    <property type="protein sequence ID" value="QGT82039.1"/>
    <property type="molecule type" value="Genomic_DNA"/>
</dbReference>
<accession>A0AAE6QG50</accession>
<dbReference type="Proteomes" id="UP000423413">
    <property type="component" value="Chromosome"/>
</dbReference>
<name>A0AAE6QG50_9PSED</name>
<protein>
    <submittedName>
        <fullName evidence="1">Uncharacterized protein</fullName>
    </submittedName>
</protein>